<evidence type="ECO:0000256" key="7">
    <source>
        <dbReference type="ARBA" id="ARBA00049041"/>
    </source>
</evidence>
<feature type="region of interest" description="Disordered" evidence="8">
    <location>
        <begin position="563"/>
        <end position="624"/>
    </location>
</feature>
<evidence type="ECO:0000256" key="1">
    <source>
        <dbReference type="ARBA" id="ARBA00022438"/>
    </source>
</evidence>
<dbReference type="InterPro" id="IPR040043">
    <property type="entry name" value="ACTMAP"/>
</dbReference>
<evidence type="ECO:0000256" key="6">
    <source>
        <dbReference type="ARBA" id="ARBA00034908"/>
    </source>
</evidence>
<keyword evidence="9" id="KW-0472">Membrane</keyword>
<name>A0A6G0XM44_APHCR</name>
<evidence type="ECO:0000256" key="2">
    <source>
        <dbReference type="ARBA" id="ARBA00022670"/>
    </source>
</evidence>
<dbReference type="GO" id="GO:0006508">
    <property type="term" value="P:proteolysis"/>
    <property type="evidence" value="ECO:0007669"/>
    <property type="project" value="UniProtKB-KW"/>
</dbReference>
<comment type="caution">
    <text evidence="10">The sequence shown here is derived from an EMBL/GenBank/DDBJ whole genome shotgun (WGS) entry which is preliminary data.</text>
</comment>
<comment type="catalytic activity">
    <reaction evidence="7">
        <text>N-terminal N(alpha)-acetyl-L-cysteinyl-L-aspartyl-[protein] + H2O = N-terminal L-aspartyl-[protein] + N-acetyl-L-cysteine</text>
        <dbReference type="Rhea" id="RHEA:74579"/>
        <dbReference type="Rhea" id="RHEA-COMP:12669"/>
        <dbReference type="Rhea" id="RHEA-COMP:18395"/>
        <dbReference type="ChEBI" id="CHEBI:15377"/>
        <dbReference type="ChEBI" id="CHEBI:64720"/>
        <dbReference type="ChEBI" id="CHEBI:78236"/>
        <dbReference type="ChEBI" id="CHEBI:193599"/>
    </reaction>
    <physiologicalReaction direction="left-to-right" evidence="7">
        <dbReference type="Rhea" id="RHEA:74580"/>
    </physiologicalReaction>
</comment>
<feature type="compositionally biased region" description="Basic and acidic residues" evidence="8">
    <location>
        <begin position="563"/>
        <end position="574"/>
    </location>
</feature>
<evidence type="ECO:0000256" key="8">
    <source>
        <dbReference type="SAM" id="MobiDB-lite"/>
    </source>
</evidence>
<proteinExistence type="inferred from homology"/>
<dbReference type="PANTHER" id="PTHR28631">
    <property type="entry name" value="UPF0692 PROTEIN C19ORF54"/>
    <property type="match status" value="1"/>
</dbReference>
<keyword evidence="1" id="KW-0031">Aminopeptidase</keyword>
<protein>
    <recommendedName>
        <fullName evidence="5">Actin maturation protease</fullName>
    </recommendedName>
    <alternativeName>
        <fullName evidence="6">Actin aminopeptidase ACTMAP</fullName>
    </alternativeName>
</protein>
<dbReference type="PANTHER" id="PTHR28631:SF1">
    <property type="entry name" value="ACTIN MATURATION PROTEASE"/>
    <property type="match status" value="1"/>
</dbReference>
<keyword evidence="3" id="KW-0378">Hydrolase</keyword>
<gene>
    <name evidence="10" type="ORF">FWK35_00030714</name>
</gene>
<evidence type="ECO:0000313" key="11">
    <source>
        <dbReference type="Proteomes" id="UP000478052"/>
    </source>
</evidence>
<evidence type="ECO:0000256" key="5">
    <source>
        <dbReference type="ARBA" id="ARBA00034848"/>
    </source>
</evidence>
<feature type="compositionally biased region" description="Basic and acidic residues" evidence="8">
    <location>
        <begin position="75"/>
        <end position="88"/>
    </location>
</feature>
<keyword evidence="9" id="KW-1133">Transmembrane helix</keyword>
<reference evidence="10 11" key="1">
    <citation type="submission" date="2019-08" db="EMBL/GenBank/DDBJ databases">
        <title>Whole genome of Aphis craccivora.</title>
        <authorList>
            <person name="Voronova N.V."/>
            <person name="Shulinski R.S."/>
            <person name="Bandarenka Y.V."/>
            <person name="Zhorov D.G."/>
            <person name="Warner D."/>
        </authorList>
    </citation>
    <scope>NUCLEOTIDE SEQUENCE [LARGE SCALE GENOMIC DNA]</scope>
    <source>
        <strain evidence="10">180601</strain>
        <tissue evidence="10">Whole Body</tissue>
    </source>
</reference>
<dbReference type="EMBL" id="VUJU01007722">
    <property type="protein sequence ID" value="KAF0741268.1"/>
    <property type="molecule type" value="Genomic_DNA"/>
</dbReference>
<feature type="non-terminal residue" evidence="10">
    <location>
        <position position="624"/>
    </location>
</feature>
<dbReference type="GO" id="GO:0004177">
    <property type="term" value="F:aminopeptidase activity"/>
    <property type="evidence" value="ECO:0007669"/>
    <property type="project" value="UniProtKB-KW"/>
</dbReference>
<accession>A0A6G0XM44</accession>
<feature type="transmembrane region" description="Helical" evidence="9">
    <location>
        <begin position="27"/>
        <end position="48"/>
    </location>
</feature>
<dbReference type="AlphaFoldDB" id="A0A6G0XM44"/>
<evidence type="ECO:0000256" key="4">
    <source>
        <dbReference type="ARBA" id="ARBA00034725"/>
    </source>
</evidence>
<feature type="compositionally biased region" description="Low complexity" evidence="8">
    <location>
        <begin position="453"/>
        <end position="463"/>
    </location>
</feature>
<sequence>SGNRLTYNTIHSYQNKLIRYTITPLKILFSINSCGLAVLAMAACPVLISEVALADAQDDELEAFDELDEVVEKASMELSEKDKPKSERSTNNIIYPPNNYRPNIEDFQREAIRSGYSGHGEMFSTQAMVNLARRHQTGQYNATLVNRDLYGVTGSKNETNTDLEIKTIVENVEDDDPKNKHLRPLSSSTLNAIQRLMRGYLVAVCFDCDRSMMPSSVNGGSTAHWALLCGKPKKIHQYDKPEFNPFKYGYLNPYNSNSIEFLSSSEIDKIIRDPENPIAQEITDSSLNYMEHINFSDIDMAQKYYDNSNKNVTEEHYYCNMSNQDLKRNADRVWVVARHGKKSARYAVWSLKELAESNCQLRTPAHDILDSIPPEIKMLWNNDYKTAELESKKLENILIKQNCDSTNLCDLHPTETGNRFQRLERTNAKSPIKRWPKKNTRDPVSKQIQTEKLSSSLSTTQTSPKIQLAPPPPPPPSVIATESLYDNKDKSPFVLPEGPRLDLCLAHKFVSFEPVRVPYKISDDNNPQILNPLSTILCQFSFTMDQDIKQWSPTEDIIHYWPEDYYHDPTDSSPERSSSPVQQQRPSRERRRRSSSSRSQSKFRRDAMKSKTLKRSVKINKINE</sequence>
<evidence type="ECO:0000313" key="10">
    <source>
        <dbReference type="EMBL" id="KAF0741268.1"/>
    </source>
</evidence>
<feature type="compositionally biased region" description="Low complexity" evidence="8">
    <location>
        <begin position="575"/>
        <end position="585"/>
    </location>
</feature>
<feature type="region of interest" description="Disordered" evidence="8">
    <location>
        <begin position="75"/>
        <end position="99"/>
    </location>
</feature>
<dbReference type="Proteomes" id="UP000478052">
    <property type="component" value="Unassembled WGS sequence"/>
</dbReference>
<feature type="non-terminal residue" evidence="10">
    <location>
        <position position="1"/>
    </location>
</feature>
<comment type="similarity">
    <text evidence="4">Belongs to the ACTMAP family.</text>
</comment>
<evidence type="ECO:0000256" key="3">
    <source>
        <dbReference type="ARBA" id="ARBA00022801"/>
    </source>
</evidence>
<keyword evidence="2" id="KW-0645">Protease</keyword>
<evidence type="ECO:0000256" key="9">
    <source>
        <dbReference type="SAM" id="Phobius"/>
    </source>
</evidence>
<keyword evidence="9" id="KW-0812">Transmembrane</keyword>
<organism evidence="10 11">
    <name type="scientific">Aphis craccivora</name>
    <name type="common">Cowpea aphid</name>
    <dbReference type="NCBI Taxonomy" id="307492"/>
    <lineage>
        <taxon>Eukaryota</taxon>
        <taxon>Metazoa</taxon>
        <taxon>Ecdysozoa</taxon>
        <taxon>Arthropoda</taxon>
        <taxon>Hexapoda</taxon>
        <taxon>Insecta</taxon>
        <taxon>Pterygota</taxon>
        <taxon>Neoptera</taxon>
        <taxon>Paraneoptera</taxon>
        <taxon>Hemiptera</taxon>
        <taxon>Sternorrhyncha</taxon>
        <taxon>Aphidomorpha</taxon>
        <taxon>Aphidoidea</taxon>
        <taxon>Aphididae</taxon>
        <taxon>Aphidini</taxon>
        <taxon>Aphis</taxon>
        <taxon>Aphis</taxon>
    </lineage>
</organism>
<feature type="region of interest" description="Disordered" evidence="8">
    <location>
        <begin position="421"/>
        <end position="478"/>
    </location>
</feature>
<keyword evidence="11" id="KW-1185">Reference proteome</keyword>
<dbReference type="OrthoDB" id="6631306at2759"/>